<dbReference type="Pfam" id="PF07508">
    <property type="entry name" value="Recombinase"/>
    <property type="match status" value="1"/>
</dbReference>
<organism evidence="3 4">
    <name type="scientific">Mesorhizobium montanum</name>
    <dbReference type="NCBI Taxonomy" id="3072323"/>
    <lineage>
        <taxon>Bacteria</taxon>
        <taxon>Pseudomonadati</taxon>
        <taxon>Pseudomonadota</taxon>
        <taxon>Alphaproteobacteria</taxon>
        <taxon>Hyphomicrobiales</taxon>
        <taxon>Phyllobacteriaceae</taxon>
        <taxon>Mesorhizobium</taxon>
    </lineage>
</organism>
<dbReference type="CDD" id="cd00338">
    <property type="entry name" value="Ser_Recombinase"/>
    <property type="match status" value="1"/>
</dbReference>
<dbReference type="PANTHER" id="PTHR30461">
    <property type="entry name" value="DNA-INVERTASE FROM LAMBDOID PROPHAGE"/>
    <property type="match status" value="1"/>
</dbReference>
<accession>A0ABU4ZV60</accession>
<dbReference type="Gene3D" id="3.40.50.1390">
    <property type="entry name" value="Resolvase, N-terminal catalytic domain"/>
    <property type="match status" value="1"/>
</dbReference>
<dbReference type="SUPFAM" id="SSF53041">
    <property type="entry name" value="Resolvase-like"/>
    <property type="match status" value="1"/>
</dbReference>
<keyword evidence="4" id="KW-1185">Reference proteome</keyword>
<dbReference type="PROSITE" id="PS51737">
    <property type="entry name" value="RECOMBINASE_DNA_BIND"/>
    <property type="match status" value="1"/>
</dbReference>
<dbReference type="Pfam" id="PF00239">
    <property type="entry name" value="Resolvase"/>
    <property type="match status" value="1"/>
</dbReference>
<evidence type="ECO:0000313" key="3">
    <source>
        <dbReference type="EMBL" id="MDX8529296.1"/>
    </source>
</evidence>
<dbReference type="Proteomes" id="UP001276840">
    <property type="component" value="Unassembled WGS sequence"/>
</dbReference>
<feature type="domain" description="Recombinase" evidence="2">
    <location>
        <begin position="172"/>
        <end position="313"/>
    </location>
</feature>
<evidence type="ECO:0000259" key="1">
    <source>
        <dbReference type="PROSITE" id="PS51736"/>
    </source>
</evidence>
<dbReference type="PROSITE" id="PS51736">
    <property type="entry name" value="RECOMBINASES_3"/>
    <property type="match status" value="1"/>
</dbReference>
<dbReference type="InterPro" id="IPR038109">
    <property type="entry name" value="DNA_bind_recomb_sf"/>
</dbReference>
<comment type="caution">
    <text evidence="3">The sequence shown here is derived from an EMBL/GenBank/DDBJ whole genome shotgun (WGS) entry which is preliminary data.</text>
</comment>
<dbReference type="RefSeq" id="WP_320237167.1">
    <property type="nucleotide sequence ID" value="NZ_JAVIJF010000050.1"/>
</dbReference>
<dbReference type="InterPro" id="IPR011109">
    <property type="entry name" value="DNA_bind_recombinase_dom"/>
</dbReference>
<dbReference type="EMBL" id="JAVIJF010000050">
    <property type="protein sequence ID" value="MDX8529296.1"/>
    <property type="molecule type" value="Genomic_DNA"/>
</dbReference>
<feature type="domain" description="Resolvase/invertase-type recombinase catalytic" evidence="1">
    <location>
        <begin position="14"/>
        <end position="165"/>
    </location>
</feature>
<reference evidence="3 4" key="1">
    <citation type="submission" date="2023-08" db="EMBL/GenBank/DDBJ databases">
        <title>Implementing the SeqCode for naming new Mesorhizobium species isolated from Vachellia karroo root nodules.</title>
        <authorList>
            <person name="Van Lill M."/>
        </authorList>
    </citation>
    <scope>NUCLEOTIDE SEQUENCE [LARGE SCALE GENOMIC DNA]</scope>
    <source>
        <strain evidence="3 4">MSK 1335</strain>
    </source>
</reference>
<dbReference type="InterPro" id="IPR006119">
    <property type="entry name" value="Resolv_N"/>
</dbReference>
<evidence type="ECO:0000259" key="2">
    <source>
        <dbReference type="PROSITE" id="PS51737"/>
    </source>
</evidence>
<protein>
    <submittedName>
        <fullName evidence="3">Recombinase family protein</fullName>
    </submittedName>
</protein>
<dbReference type="PANTHER" id="PTHR30461:SF23">
    <property type="entry name" value="DNA RECOMBINASE-RELATED"/>
    <property type="match status" value="1"/>
</dbReference>
<dbReference type="InterPro" id="IPR025827">
    <property type="entry name" value="Zn_ribbon_recom_dom"/>
</dbReference>
<gene>
    <name evidence="3" type="ORF">RFM68_33240</name>
</gene>
<dbReference type="Gene3D" id="3.90.1750.20">
    <property type="entry name" value="Putative Large Serine Recombinase, Chain B, Domain 2"/>
    <property type="match status" value="1"/>
</dbReference>
<dbReference type="SMART" id="SM00857">
    <property type="entry name" value="Resolvase"/>
    <property type="match status" value="1"/>
</dbReference>
<proteinExistence type="predicted"/>
<dbReference type="Pfam" id="PF13408">
    <property type="entry name" value="Zn_ribbon_recom"/>
    <property type="match status" value="1"/>
</dbReference>
<dbReference type="InterPro" id="IPR050639">
    <property type="entry name" value="SSR_resolvase"/>
</dbReference>
<evidence type="ECO:0000313" key="4">
    <source>
        <dbReference type="Proteomes" id="UP001276840"/>
    </source>
</evidence>
<sequence length="692" mass="77813">MPDLKVTADHLRRDAYLYIRQSTLRQVAENGESTQRQYGLRDRAIAAGWPVERVHVIDCDLGKSGSSAVARDGFQELVSEVALAKAGVVMGLEVSRLARNSADWHRLLELCALTSTLILDEDGVYDPASFNDRLLLGLKGTMSEAELHFLKARMRGGQLNKASRGDLKIGPPVGLVYLPDGTLALDPDAEVQAALRMVFTTFERLGSATRTVKFFLDEGILFPRRLRKGPHKGELMWAPPRHARILQVLHNPRYAGAFVYGRTRGRPRPGGGVSQIKVDMADWRFVMPDLHPGYIDWERFKANQKRLAANAQAYGMQRRAGPVREGSALLQGRVLCGLCGGRMGVHYSQEHGQPVPTYICQETATRRGGKVCQSVPGKVVDPAVGALLVELMRPMTLEVTLAVQRELEARAAEMDTLRRQHIERTRHDAELARRRYMKVDPDNRLVADTLEAEWNEKLRLHTDVVEDYERRAPEEAAALDAETQQRVRDLAEQFPRIWSDPRIDVRERKRILRLLVADVTLVKAETITANVRLSGGATRTLTLERPLPIAQIRKFKPELVAKVDRLLDRYCDREIADILNEDGLRTWEGKPFNLKKIAFIRGAYNLPSRRQRLRDCGLLTTQEAAEHFAVAETTVHQWGRQGLISKVCSDSLNRGLWDIPHDLEIIKGRPGRNAVAARRASITVPSTEQDSL</sequence>
<name>A0ABU4ZV60_9HYPH</name>
<dbReference type="InterPro" id="IPR036162">
    <property type="entry name" value="Resolvase-like_N_sf"/>
</dbReference>